<dbReference type="RefSeq" id="WP_200347621.1">
    <property type="nucleotide sequence ID" value="NZ_NRSJ01000035.1"/>
</dbReference>
<feature type="region of interest" description="Disordered" evidence="1">
    <location>
        <begin position="1"/>
        <end position="21"/>
    </location>
</feature>
<feature type="transmembrane region" description="Helical" evidence="2">
    <location>
        <begin position="30"/>
        <end position="52"/>
    </location>
</feature>
<proteinExistence type="predicted"/>
<keyword evidence="4" id="KW-1185">Reference proteome</keyword>
<reference evidence="3" key="2">
    <citation type="journal article" date="2020" name="Microorganisms">
        <title>Osmotic Adaptation and Compatible Solute Biosynthesis of Phototrophic Bacteria as Revealed from Genome Analyses.</title>
        <authorList>
            <person name="Imhoff J.F."/>
            <person name="Rahn T."/>
            <person name="Kunzel S."/>
            <person name="Keller A."/>
            <person name="Neulinger S.C."/>
        </authorList>
    </citation>
    <scope>NUCLEOTIDE SEQUENCE</scope>
    <source>
        <strain evidence="3">DSM 11080</strain>
    </source>
</reference>
<evidence type="ECO:0000256" key="2">
    <source>
        <dbReference type="SAM" id="Phobius"/>
    </source>
</evidence>
<feature type="transmembrane region" description="Helical" evidence="2">
    <location>
        <begin position="58"/>
        <end position="81"/>
    </location>
</feature>
<accession>A0AAJ0U6F7</accession>
<protein>
    <submittedName>
        <fullName evidence="3">Uncharacterized protein</fullName>
    </submittedName>
</protein>
<dbReference type="AlphaFoldDB" id="A0AAJ0U6F7"/>
<evidence type="ECO:0000313" key="3">
    <source>
        <dbReference type="EMBL" id="MBK1706170.1"/>
    </source>
</evidence>
<reference evidence="3" key="1">
    <citation type="submission" date="2017-08" db="EMBL/GenBank/DDBJ databases">
        <authorList>
            <person name="Imhoff J.F."/>
            <person name="Rahn T."/>
            <person name="Kuenzel S."/>
            <person name="Neulinger S.C."/>
        </authorList>
    </citation>
    <scope>NUCLEOTIDE SEQUENCE</scope>
    <source>
        <strain evidence="3">DSM 11080</strain>
    </source>
</reference>
<keyword evidence="2" id="KW-0472">Membrane</keyword>
<gene>
    <name evidence="3" type="ORF">CKO40_16845</name>
</gene>
<name>A0AAJ0U6F7_9GAMM</name>
<dbReference type="EMBL" id="NRSJ01000035">
    <property type="protein sequence ID" value="MBK1706170.1"/>
    <property type="molecule type" value="Genomic_DNA"/>
</dbReference>
<organism evidence="3 4">
    <name type="scientific">Halochromatium glycolicum</name>
    <dbReference type="NCBI Taxonomy" id="85075"/>
    <lineage>
        <taxon>Bacteria</taxon>
        <taxon>Pseudomonadati</taxon>
        <taxon>Pseudomonadota</taxon>
        <taxon>Gammaproteobacteria</taxon>
        <taxon>Chromatiales</taxon>
        <taxon>Chromatiaceae</taxon>
        <taxon>Halochromatium</taxon>
    </lineage>
</organism>
<evidence type="ECO:0000313" key="4">
    <source>
        <dbReference type="Proteomes" id="UP001296776"/>
    </source>
</evidence>
<keyword evidence="2" id="KW-1133">Transmembrane helix</keyword>
<dbReference type="Proteomes" id="UP001296776">
    <property type="component" value="Unassembled WGS sequence"/>
</dbReference>
<keyword evidence="2" id="KW-0812">Transmembrane</keyword>
<sequence length="434" mass="48456">MSDDLGTAGSAETRPPQAPSGAVHQINPKYLFLVASITVLVALAATVVYVFFEQEREPVTYVVVVVLLFFALSTASSLLFANATALKGTVMGVTISIVGPAALWFAGMLFFFYMLPPEKLFPPEQSLDLESIDDVLQIAADLERRHGWASYDDWKTEQKTVRELFDDEESHTLSSLLAIMFETKDLSKVIEPRVTTVFVYFEQGVIKLQRIHGSREGAKAHIRFQSTPTKEGATAKSALFIGDQRFGQLVLEKSITDLTARGRRGIEEISSDPVDCFILTIYDDPVSEDYLVVNMRRFSNAAAGTVDLAAASLDPSFPIADSSLWYMKPALSSLRHPPPLVFLDARDKETDIERINQQLQPWLAVLDSNFRAGRIRDETARQLLDKVMAKFSTAVPEEESLSIVDIPRLLDRTRVRAYQLPRAEYATLMLLRRG</sequence>
<comment type="caution">
    <text evidence="3">The sequence shown here is derived from an EMBL/GenBank/DDBJ whole genome shotgun (WGS) entry which is preliminary data.</text>
</comment>
<feature type="transmembrane region" description="Helical" evidence="2">
    <location>
        <begin position="93"/>
        <end position="115"/>
    </location>
</feature>
<evidence type="ECO:0000256" key="1">
    <source>
        <dbReference type="SAM" id="MobiDB-lite"/>
    </source>
</evidence>